<feature type="region of interest" description="Disordered" evidence="1">
    <location>
        <begin position="41"/>
        <end position="89"/>
    </location>
</feature>
<dbReference type="Proteomes" id="UP000538292">
    <property type="component" value="Unassembled WGS sequence"/>
</dbReference>
<feature type="compositionally biased region" description="Basic and acidic residues" evidence="1">
    <location>
        <begin position="72"/>
        <end position="86"/>
    </location>
</feature>
<feature type="compositionally biased region" description="Basic and acidic residues" evidence="1">
    <location>
        <begin position="48"/>
        <end position="57"/>
    </location>
</feature>
<gene>
    <name evidence="2" type="ORF">H2C83_01000</name>
</gene>
<feature type="compositionally biased region" description="Polar residues" evidence="1">
    <location>
        <begin position="62"/>
        <end position="71"/>
    </location>
</feature>
<evidence type="ECO:0000313" key="3">
    <source>
        <dbReference type="Proteomes" id="UP000538292"/>
    </source>
</evidence>
<dbReference type="AlphaFoldDB" id="A0A7W1XPJ5"/>
<evidence type="ECO:0000256" key="1">
    <source>
        <dbReference type="SAM" id="MobiDB-lite"/>
    </source>
</evidence>
<protein>
    <submittedName>
        <fullName evidence="2">Uncharacterized protein</fullName>
    </submittedName>
</protein>
<name>A0A7W1XPJ5_9BACL</name>
<reference evidence="2 3" key="1">
    <citation type="submission" date="2020-07" db="EMBL/GenBank/DDBJ databases">
        <title>Thermoactinomyces phylogeny.</title>
        <authorList>
            <person name="Dunlap C."/>
        </authorList>
    </citation>
    <scope>NUCLEOTIDE SEQUENCE [LARGE SCALE GENOMIC DNA]</scope>
    <source>
        <strain evidence="2 3">AMNI-1</strain>
    </source>
</reference>
<sequence>MNKKTIYRWMMGFLIALVSISISFGPGFVVFAEGEGSFNAPPINEDFYQPKEGEKPKPHQPINDTNTQIQAKDQKQPAKQEKKEDDGPGIWDVLKFMSKDVVTDTAAAIEPNIYNEARYDIITGQWENPNANGVLYTSLVKVPRSLLGNLYFQDGSIGKIAIDTWDGAEKTLDAWNKYKTLRELNRLQRMNESTTISIFQKTQIQKKIGCLKTVTKFAKGVGFASLGISAIDAGKNFVDAFKADNSQEAYKLIAKGIGSTGEMLIAGGQILGPTGPGVFLMATGTLLWAGSALYTHREGIKKGVKKAINGVKSAWNKIFG</sequence>
<accession>A0A7W1XPJ5</accession>
<evidence type="ECO:0000313" key="2">
    <source>
        <dbReference type="EMBL" id="MBA4600924.1"/>
    </source>
</evidence>
<dbReference type="RefSeq" id="WP_181736874.1">
    <property type="nucleotide sequence ID" value="NZ_JACEOL010000002.1"/>
</dbReference>
<keyword evidence="3" id="KW-1185">Reference proteome</keyword>
<dbReference type="EMBL" id="JACEOL010000002">
    <property type="protein sequence ID" value="MBA4600924.1"/>
    <property type="molecule type" value="Genomic_DNA"/>
</dbReference>
<comment type="caution">
    <text evidence="2">The sequence shown here is derived from an EMBL/GenBank/DDBJ whole genome shotgun (WGS) entry which is preliminary data.</text>
</comment>
<organism evidence="2 3">
    <name type="scientific">Thermoactinomyces mirandus</name>
    <dbReference type="NCBI Taxonomy" id="2756294"/>
    <lineage>
        <taxon>Bacteria</taxon>
        <taxon>Bacillati</taxon>
        <taxon>Bacillota</taxon>
        <taxon>Bacilli</taxon>
        <taxon>Bacillales</taxon>
        <taxon>Thermoactinomycetaceae</taxon>
        <taxon>Thermoactinomyces</taxon>
    </lineage>
</organism>
<proteinExistence type="predicted"/>